<accession>U6B7Z8</accession>
<keyword evidence="2" id="KW-1185">Reference proteome</keyword>
<dbReference type="PATRIC" id="fig|1261131.3.peg.472"/>
<dbReference type="HOGENOM" id="CLU_1388745_0_0_5"/>
<dbReference type="EMBL" id="CP006604">
    <property type="protein sequence ID" value="AHA27852.1"/>
    <property type="molecule type" value="Genomic_DNA"/>
</dbReference>
<sequence length="181" mass="20898">MINTHIPAEPNPLLAETDPATYQYMNDLRQKALNIVESFIEIGRHPNNIAIEYENESIAKKLESENEKLESMFPQTKDPIQRETFFQNIFAIGKKFGFQEEEIKDIIDHRLLALAYYAQLGMKSQKISNEVYNKTLLKPAVTISSKGKKYHNQHQTISQEQAIRKLHKTGSLYDALKVDFV</sequence>
<dbReference type="eggNOG" id="ENOG5033MPW">
    <property type="taxonomic scope" value="Bacteria"/>
</dbReference>
<dbReference type="KEGG" id="lar:lam_493"/>
<evidence type="ECO:0000313" key="1">
    <source>
        <dbReference type="EMBL" id="AHA27852.1"/>
    </source>
</evidence>
<protein>
    <submittedName>
        <fullName evidence="1">Uncharacterized protein</fullName>
    </submittedName>
</protein>
<organism evidence="1 2">
    <name type="scientific">Candidatus Liberibacter americanus str. Sao Paulo</name>
    <dbReference type="NCBI Taxonomy" id="1261131"/>
    <lineage>
        <taxon>Bacteria</taxon>
        <taxon>Pseudomonadati</taxon>
        <taxon>Pseudomonadota</taxon>
        <taxon>Alphaproteobacteria</taxon>
        <taxon>Hyphomicrobiales</taxon>
        <taxon>Rhizobiaceae</taxon>
        <taxon>Liberibacter</taxon>
    </lineage>
</organism>
<proteinExistence type="predicted"/>
<dbReference type="AlphaFoldDB" id="U6B7Z8"/>
<evidence type="ECO:0000313" key="2">
    <source>
        <dbReference type="Proteomes" id="UP000017862"/>
    </source>
</evidence>
<name>U6B7Z8_9HYPH</name>
<gene>
    <name evidence="1" type="ORF">lam_493</name>
</gene>
<dbReference type="Proteomes" id="UP000017862">
    <property type="component" value="Chromosome"/>
</dbReference>
<dbReference type="STRING" id="1261131.lam_493"/>
<dbReference type="RefSeq" id="WP_007557444.1">
    <property type="nucleotide sequence ID" value="NC_022793.1"/>
</dbReference>
<reference evidence="1 2" key="1">
    <citation type="journal article" date="2014" name="Mol. Plant Microbe Interact.">
        <title>The complete genome sequence of Candidatus Liberibacter americanus, associated with citrus Huanglongbing.</title>
        <authorList>
            <person name="Wulff N.A."/>
            <person name="Zhang S."/>
            <person name="Setubal J.C."/>
            <person name="Almeida N.F."/>
            <person name="Martins E.C."/>
            <person name="Harakava R."/>
            <person name="Kumar D."/>
            <person name="Rangel L.T."/>
            <person name="Foissac X."/>
            <person name="Bove J."/>
            <person name="Gabriel D.W."/>
        </authorList>
    </citation>
    <scope>NUCLEOTIDE SEQUENCE [LARGE SCALE GENOMIC DNA]</scope>
    <source>
        <strain evidence="1 2">Sao Paulo</strain>
    </source>
</reference>